<dbReference type="FunFam" id="3.40.1110.10:FF:000005">
    <property type="entry name" value="Plasma membrane ATPase"/>
    <property type="match status" value="1"/>
</dbReference>
<dbReference type="Pfam" id="PF00702">
    <property type="entry name" value="Hydrolase"/>
    <property type="match status" value="1"/>
</dbReference>
<keyword evidence="10" id="KW-0375">Hydrogen ion transport</keyword>
<evidence type="ECO:0000256" key="3">
    <source>
        <dbReference type="ARBA" id="ARBA00008804"/>
    </source>
</evidence>
<gene>
    <name evidence="14" type="ORF">CPB84DRAFT_373714</name>
</gene>
<dbReference type="GO" id="GO:0005886">
    <property type="term" value="C:plasma membrane"/>
    <property type="evidence" value="ECO:0007669"/>
    <property type="project" value="UniProtKB-SubCell"/>
</dbReference>
<evidence type="ECO:0000256" key="2">
    <source>
        <dbReference type="ARBA" id="ARBA00004141"/>
    </source>
</evidence>
<dbReference type="PRINTS" id="PR00120">
    <property type="entry name" value="HATPASE"/>
</dbReference>
<protein>
    <recommendedName>
        <fullName evidence="10">Plasma membrane ATPase</fullName>
        <ecNumber evidence="10">7.1.2.1</ecNumber>
    </recommendedName>
</protein>
<feature type="compositionally biased region" description="Polar residues" evidence="11">
    <location>
        <begin position="864"/>
        <end position="873"/>
    </location>
</feature>
<feature type="transmembrane region" description="Helical" evidence="10">
    <location>
        <begin position="763"/>
        <end position="783"/>
    </location>
</feature>
<dbReference type="CDD" id="cd02076">
    <property type="entry name" value="P-type_ATPase_H"/>
    <property type="match status" value="1"/>
</dbReference>
<keyword evidence="10" id="KW-0406">Ion transport</keyword>
<dbReference type="FunFam" id="2.70.150.10:FF:000004">
    <property type="entry name" value="Plasma membrane ATPase"/>
    <property type="match status" value="1"/>
</dbReference>
<dbReference type="InterPro" id="IPR008250">
    <property type="entry name" value="ATPase_P-typ_transduc_dom_A_sf"/>
</dbReference>
<evidence type="ECO:0000256" key="12">
    <source>
        <dbReference type="SAM" id="SignalP"/>
    </source>
</evidence>
<proteinExistence type="inferred from homology"/>
<comment type="function">
    <text evidence="1">The plasma membrane ATPase of plants and fungi is a hydrogen ion pump. The proton gradient it generates drives the active transport of nutrients by H(+)-symport. The resulting external acidification and/or internal alkinization may mediate growth responses.</text>
</comment>
<dbReference type="Gene3D" id="3.40.1110.10">
    <property type="entry name" value="Calcium-transporting ATPase, cytoplasmic domain N"/>
    <property type="match status" value="1"/>
</dbReference>
<feature type="region of interest" description="Disordered" evidence="11">
    <location>
        <begin position="864"/>
        <end position="889"/>
    </location>
</feature>
<evidence type="ECO:0000256" key="4">
    <source>
        <dbReference type="ARBA" id="ARBA00022692"/>
    </source>
</evidence>
<keyword evidence="7 10" id="KW-1278">Translocase</keyword>
<dbReference type="FunFam" id="3.40.50.1000:FF:000268">
    <property type="entry name" value="ATPase 4 plasma membrane-type"/>
    <property type="match status" value="1"/>
</dbReference>
<dbReference type="EC" id="7.1.2.1" evidence="10"/>
<feature type="transmembrane region" description="Helical" evidence="10">
    <location>
        <begin position="180"/>
        <end position="202"/>
    </location>
</feature>
<dbReference type="InterPro" id="IPR023299">
    <property type="entry name" value="ATPase_P-typ_cyto_dom_N"/>
</dbReference>
<dbReference type="EMBL" id="JADNYJ010000173">
    <property type="protein sequence ID" value="KAF8877229.1"/>
    <property type="molecule type" value="Genomic_DNA"/>
</dbReference>
<name>A0A9P5NC12_GYMJU</name>
<dbReference type="InterPro" id="IPR023298">
    <property type="entry name" value="ATPase_P-typ_TM_dom_sf"/>
</dbReference>
<dbReference type="PROSITE" id="PS00154">
    <property type="entry name" value="ATPASE_E1_E2"/>
    <property type="match status" value="1"/>
</dbReference>
<evidence type="ECO:0000256" key="5">
    <source>
        <dbReference type="ARBA" id="ARBA00022741"/>
    </source>
</evidence>
<keyword evidence="8 10" id="KW-1133">Transmembrane helix</keyword>
<dbReference type="GO" id="GO:0016887">
    <property type="term" value="F:ATP hydrolysis activity"/>
    <property type="evidence" value="ECO:0007669"/>
    <property type="project" value="InterPro"/>
</dbReference>
<organism evidence="14 15">
    <name type="scientific">Gymnopilus junonius</name>
    <name type="common">Spectacular rustgill mushroom</name>
    <name type="synonym">Gymnopilus spectabilis subsp. junonius</name>
    <dbReference type="NCBI Taxonomy" id="109634"/>
    <lineage>
        <taxon>Eukaryota</taxon>
        <taxon>Fungi</taxon>
        <taxon>Dikarya</taxon>
        <taxon>Basidiomycota</taxon>
        <taxon>Agaricomycotina</taxon>
        <taxon>Agaricomycetes</taxon>
        <taxon>Agaricomycetidae</taxon>
        <taxon>Agaricales</taxon>
        <taxon>Agaricineae</taxon>
        <taxon>Hymenogastraceae</taxon>
        <taxon>Gymnopilus</taxon>
    </lineage>
</organism>
<dbReference type="GO" id="GO:0120029">
    <property type="term" value="P:proton export across plasma membrane"/>
    <property type="evidence" value="ECO:0007669"/>
    <property type="project" value="UniProtKB-UniRule"/>
</dbReference>
<keyword evidence="15" id="KW-1185">Reference proteome</keyword>
<comment type="caution">
    <text evidence="14">The sequence shown here is derived from an EMBL/GenBank/DDBJ whole genome shotgun (WGS) entry which is preliminary data.</text>
</comment>
<dbReference type="InterPro" id="IPR044492">
    <property type="entry name" value="P_typ_ATPase_HD_dom"/>
</dbReference>
<evidence type="ECO:0000256" key="11">
    <source>
        <dbReference type="SAM" id="MobiDB-lite"/>
    </source>
</evidence>
<keyword evidence="6 10" id="KW-0067">ATP-binding</keyword>
<comment type="catalytic activity">
    <reaction evidence="10">
        <text>ATP + H2O + H(+)(in) = ADP + phosphate + 2 H(+)(out)</text>
        <dbReference type="Rhea" id="RHEA:20852"/>
        <dbReference type="ChEBI" id="CHEBI:15377"/>
        <dbReference type="ChEBI" id="CHEBI:15378"/>
        <dbReference type="ChEBI" id="CHEBI:30616"/>
        <dbReference type="ChEBI" id="CHEBI:43474"/>
        <dbReference type="ChEBI" id="CHEBI:456216"/>
        <dbReference type="EC" id="7.1.2.1"/>
    </reaction>
</comment>
<dbReference type="Proteomes" id="UP000724874">
    <property type="component" value="Unassembled WGS sequence"/>
</dbReference>
<dbReference type="AlphaFoldDB" id="A0A9P5NC12"/>
<comment type="similarity">
    <text evidence="3 10">Belongs to the cation transport ATPase (P-type) (TC 3.A.3) family. Type IIIA subfamily.</text>
</comment>
<dbReference type="SUPFAM" id="SSF81660">
    <property type="entry name" value="Metal cation-transporting ATPase, ATP-binding domain N"/>
    <property type="match status" value="1"/>
</dbReference>
<dbReference type="Gene3D" id="1.20.1110.10">
    <property type="entry name" value="Calcium-transporting ATPase, transmembrane domain"/>
    <property type="match status" value="1"/>
</dbReference>
<evidence type="ECO:0000313" key="14">
    <source>
        <dbReference type="EMBL" id="KAF8877229.1"/>
    </source>
</evidence>
<reference evidence="14" key="1">
    <citation type="submission" date="2020-11" db="EMBL/GenBank/DDBJ databases">
        <authorList>
            <consortium name="DOE Joint Genome Institute"/>
            <person name="Ahrendt S."/>
            <person name="Riley R."/>
            <person name="Andreopoulos W."/>
            <person name="LaButti K."/>
            <person name="Pangilinan J."/>
            <person name="Ruiz-duenas F.J."/>
            <person name="Barrasa J.M."/>
            <person name="Sanchez-Garcia M."/>
            <person name="Camarero S."/>
            <person name="Miyauchi S."/>
            <person name="Serrano A."/>
            <person name="Linde D."/>
            <person name="Babiker R."/>
            <person name="Drula E."/>
            <person name="Ayuso-Fernandez I."/>
            <person name="Pacheco R."/>
            <person name="Padilla G."/>
            <person name="Ferreira P."/>
            <person name="Barriuso J."/>
            <person name="Kellner H."/>
            <person name="Castanera R."/>
            <person name="Alfaro M."/>
            <person name="Ramirez L."/>
            <person name="Pisabarro A.G."/>
            <person name="Kuo A."/>
            <person name="Tritt A."/>
            <person name="Lipzen A."/>
            <person name="He G."/>
            <person name="Yan M."/>
            <person name="Ng V."/>
            <person name="Cullen D."/>
            <person name="Martin F."/>
            <person name="Rosso M.-N."/>
            <person name="Henrissat B."/>
            <person name="Hibbett D."/>
            <person name="Martinez A.T."/>
            <person name="Grigoriev I.V."/>
        </authorList>
    </citation>
    <scope>NUCLEOTIDE SEQUENCE</scope>
    <source>
        <strain evidence="14">AH 44721</strain>
    </source>
</reference>
<feature type="signal peptide" evidence="12">
    <location>
        <begin position="1"/>
        <end position="24"/>
    </location>
</feature>
<feature type="chain" id="PRO_5040214694" description="Plasma membrane ATPase" evidence="12">
    <location>
        <begin position="25"/>
        <end position="889"/>
    </location>
</feature>
<evidence type="ECO:0000256" key="6">
    <source>
        <dbReference type="ARBA" id="ARBA00022840"/>
    </source>
</evidence>
<dbReference type="GO" id="GO:0005524">
    <property type="term" value="F:ATP binding"/>
    <property type="evidence" value="ECO:0007669"/>
    <property type="project" value="UniProtKB-UniRule"/>
</dbReference>
<dbReference type="GO" id="GO:0008553">
    <property type="term" value="F:P-type proton-exporting transporter activity"/>
    <property type="evidence" value="ECO:0007669"/>
    <property type="project" value="UniProtKB-UniRule"/>
</dbReference>
<dbReference type="Pfam" id="PF00122">
    <property type="entry name" value="E1-E2_ATPase"/>
    <property type="match status" value="1"/>
</dbReference>
<feature type="transmembrane region" description="Helical" evidence="10">
    <location>
        <begin position="583"/>
        <end position="605"/>
    </location>
</feature>
<feature type="transmembrane region" description="Helical" evidence="10">
    <location>
        <begin position="651"/>
        <end position="670"/>
    </location>
</feature>
<comment type="caution">
    <text evidence="10">Lacks conserved residue(s) required for the propagation of feature annotation.</text>
</comment>
<dbReference type="InterPro" id="IPR036412">
    <property type="entry name" value="HAD-like_sf"/>
</dbReference>
<keyword evidence="9 10" id="KW-0472">Membrane</keyword>
<keyword evidence="10" id="KW-0813">Transport</keyword>
<feature type="transmembrane region" description="Helical" evidence="10">
    <location>
        <begin position="730"/>
        <end position="751"/>
    </location>
</feature>
<dbReference type="InterPro" id="IPR059000">
    <property type="entry name" value="ATPase_P-type_domA"/>
</dbReference>
<evidence type="ECO:0000256" key="8">
    <source>
        <dbReference type="ARBA" id="ARBA00022989"/>
    </source>
</evidence>
<keyword evidence="4 10" id="KW-0812">Transmembrane</keyword>
<dbReference type="InterPro" id="IPR006534">
    <property type="entry name" value="P-type_ATPase_IIIA"/>
</dbReference>
<dbReference type="SUPFAM" id="SSF56784">
    <property type="entry name" value="HAD-like"/>
    <property type="match status" value="1"/>
</dbReference>
<dbReference type="PRINTS" id="PR00119">
    <property type="entry name" value="CATATPASE"/>
</dbReference>
<dbReference type="SFLD" id="SFLDG00002">
    <property type="entry name" value="C1.7:_P-type_atpase_like"/>
    <property type="match status" value="1"/>
</dbReference>
<dbReference type="Gene3D" id="2.70.150.10">
    <property type="entry name" value="Calcium-transporting ATPase, cytoplasmic transduction domain A"/>
    <property type="match status" value="1"/>
</dbReference>
<keyword evidence="10" id="KW-0460">Magnesium</keyword>
<dbReference type="InterPro" id="IPR001757">
    <property type="entry name" value="P_typ_ATPase"/>
</dbReference>
<evidence type="ECO:0000256" key="9">
    <source>
        <dbReference type="ARBA" id="ARBA00023136"/>
    </source>
</evidence>
<comment type="subcellular location">
    <subcellularLocation>
        <location evidence="10">Cell membrane</location>
        <topology evidence="10">Multi-pass membrane protein</topology>
    </subcellularLocation>
    <subcellularLocation>
        <location evidence="2">Membrane</location>
        <topology evidence="2">Multi-pass membrane protein</topology>
    </subcellularLocation>
</comment>
<dbReference type="InterPro" id="IPR018303">
    <property type="entry name" value="ATPase_P-typ_P_site"/>
</dbReference>
<accession>A0A9P5NC12</accession>
<evidence type="ECO:0000259" key="13">
    <source>
        <dbReference type="Pfam" id="PF00122"/>
    </source>
</evidence>
<dbReference type="OrthoDB" id="116380at2759"/>
<dbReference type="PANTHER" id="PTHR42861">
    <property type="entry name" value="CALCIUM-TRANSPORTING ATPASE"/>
    <property type="match status" value="1"/>
</dbReference>
<evidence type="ECO:0000256" key="1">
    <source>
        <dbReference type="ARBA" id="ARBA00003417"/>
    </source>
</evidence>
<evidence type="ECO:0000313" key="15">
    <source>
        <dbReference type="Proteomes" id="UP000724874"/>
    </source>
</evidence>
<dbReference type="NCBIfam" id="TIGR01647">
    <property type="entry name" value="ATPase-IIIA_H"/>
    <property type="match status" value="1"/>
</dbReference>
<dbReference type="InterPro" id="IPR023214">
    <property type="entry name" value="HAD_sf"/>
</dbReference>
<sequence>MWNPLSWVMEAAAFVAIILSNGQGAPPDWEDFCGIILLLFINSTIGFYEEHNAGNAVKALMDALAPRAKVRRDGEWKEIESSILVPGDMISFKIGDVVPADSRLIEAINVSIDQAALTGESLPVNKKPGDQCFSGSTCKQGEAEAVVIATGPNTFFGRAASLVGQDDDTTGHLQKILAQIGTFCLVTIGIFVIAEIFVLYAGFRFQYRRGLNDILVLLIGGIPIAMPTVLSVTLAVGATQLAKYKAIVTRITAIEELAGVTILCSDKTGTLTTNKLTIDRTTIQTFSHFNLDEVILLAAYASRTENQDAIDMAVVQALGDTALARQGIKLLDFKPFNPVDKRTEITYLEESTGRLKRVTKGMTGIIIELCTRNKTEEIEDRLEKEVEEFAQRGLRALAVAYEELEGDDPAEEGNGFELIGLLAIFDPPRDDTKQTIDDALALGVKVKMVTGDQLAIAKETGRRLGLGDHMYPAKVLKEGPAPDSRYRTLDEIILDADGFAGVFPEHKYEIVKRLQALGHLVAMTGDGANDAPALSRANVGIAVEGATDAARGAADIVLTEPGLSTIVHAIRQSRIIFQRMRNYAIYACAVTIRIVVSFAVLAFTYKFDFPPFMILVIALLNDGTIMTLSLDRVLPSNEPDAWDLVEIFSYAIAYGIYLTGSTVALVVIIVETTFFTRKFGVHLSNTSPSGRVDRNDPQLHMITYLQVAIISQALIFVTRSHGFFFTERPSVALLLAFCVAQLVSSIIAAFGDWGFTQIHSISGGWIGIVWVWNIVWFVPLDWIKFGMKATVIRHLRERRMKKAQHALKLERTTSRVASINESLYANRTNFISRAIHRANKLGFKSKVRVNQQELSRITSIQAASTGQTLQRNPSRVAGPISEKTAGPST</sequence>
<dbReference type="SFLD" id="SFLDS00003">
    <property type="entry name" value="Haloacid_Dehalogenase"/>
    <property type="match status" value="1"/>
</dbReference>
<feature type="transmembrane region" description="Helical" evidence="10">
    <location>
        <begin position="611"/>
        <end position="630"/>
    </location>
</feature>
<dbReference type="SFLD" id="SFLDF00027">
    <property type="entry name" value="p-type_atpase"/>
    <property type="match status" value="1"/>
</dbReference>
<evidence type="ECO:0000256" key="10">
    <source>
        <dbReference type="RuleBase" id="RU362083"/>
    </source>
</evidence>
<feature type="domain" description="P-type ATPase A" evidence="13">
    <location>
        <begin position="64"/>
        <end position="163"/>
    </location>
</feature>
<keyword evidence="12" id="KW-0732">Signal</keyword>
<evidence type="ECO:0000256" key="7">
    <source>
        <dbReference type="ARBA" id="ARBA00022967"/>
    </source>
</evidence>
<dbReference type="SUPFAM" id="SSF81653">
    <property type="entry name" value="Calcium ATPase, transduction domain A"/>
    <property type="match status" value="1"/>
</dbReference>
<dbReference type="SUPFAM" id="SSF81665">
    <property type="entry name" value="Calcium ATPase, transmembrane domain M"/>
    <property type="match status" value="1"/>
</dbReference>
<feature type="transmembrane region" description="Helical" evidence="10">
    <location>
        <begin position="214"/>
        <end position="236"/>
    </location>
</feature>
<dbReference type="Gene3D" id="3.40.50.1000">
    <property type="entry name" value="HAD superfamily/HAD-like"/>
    <property type="match status" value="1"/>
</dbReference>
<keyword evidence="5 10" id="KW-0547">Nucleotide-binding</keyword>
<dbReference type="NCBIfam" id="TIGR01494">
    <property type="entry name" value="ATPase_P-type"/>
    <property type="match status" value="2"/>
</dbReference>